<dbReference type="KEGG" id="fpp:FPB0191_00349"/>
<dbReference type="CDD" id="cd01464">
    <property type="entry name" value="vWA_subfamily"/>
    <property type="match status" value="1"/>
</dbReference>
<dbReference type="AlphaFoldDB" id="A0A0A7RZX9"/>
<evidence type="ECO:0000313" key="3">
    <source>
        <dbReference type="Proteomes" id="UP000030901"/>
    </source>
</evidence>
<name>A0A0A7RZX9_FRIPE</name>
<dbReference type="OrthoDB" id="9806395at2"/>
<keyword evidence="3" id="KW-1185">Reference proteome</keyword>
<evidence type="ECO:0000313" key="2">
    <source>
        <dbReference type="EMBL" id="AJA44187.1"/>
    </source>
</evidence>
<dbReference type="EMBL" id="CP009056">
    <property type="protein sequence ID" value="AJA44187.1"/>
    <property type="molecule type" value="Genomic_DNA"/>
</dbReference>
<dbReference type="HOGENOM" id="CLU_082324_2_1_6"/>
<dbReference type="SMART" id="SM00327">
    <property type="entry name" value="VWA"/>
    <property type="match status" value="1"/>
</dbReference>
<feature type="domain" description="VWFA" evidence="1">
    <location>
        <begin position="5"/>
        <end position="181"/>
    </location>
</feature>
<dbReference type="InterPro" id="IPR036465">
    <property type="entry name" value="vWFA_dom_sf"/>
</dbReference>
<dbReference type="InterPro" id="IPR011392">
    <property type="entry name" value="Tellurite-R_TerY"/>
</dbReference>
<dbReference type="PROSITE" id="PS50234">
    <property type="entry name" value="VWFA"/>
    <property type="match status" value="1"/>
</dbReference>
<evidence type="ECO:0000259" key="1">
    <source>
        <dbReference type="PROSITE" id="PS50234"/>
    </source>
</evidence>
<dbReference type="Proteomes" id="UP000030901">
    <property type="component" value="Chromosome"/>
</dbReference>
<dbReference type="Gene3D" id="3.40.50.410">
    <property type="entry name" value="von Willebrand factor, type A domain"/>
    <property type="match status" value="1"/>
</dbReference>
<dbReference type="SUPFAM" id="SSF53300">
    <property type="entry name" value="vWA-like"/>
    <property type="match status" value="1"/>
</dbReference>
<dbReference type="InterPro" id="IPR002035">
    <property type="entry name" value="VWF_A"/>
</dbReference>
<protein>
    <recommendedName>
        <fullName evidence="1">VWFA domain-containing protein</fullName>
    </recommendedName>
</protein>
<dbReference type="Pfam" id="PF00092">
    <property type="entry name" value="VWA"/>
    <property type="match status" value="1"/>
</dbReference>
<dbReference type="STRING" id="1267021.FPB0191_00349"/>
<organism evidence="2 3">
    <name type="scientific">Frischella perrara</name>
    <dbReference type="NCBI Taxonomy" id="1267021"/>
    <lineage>
        <taxon>Bacteria</taxon>
        <taxon>Pseudomonadati</taxon>
        <taxon>Pseudomonadota</taxon>
        <taxon>Gammaproteobacteria</taxon>
        <taxon>Orbales</taxon>
        <taxon>Orbaceae</taxon>
        <taxon>Frischella</taxon>
    </lineage>
</organism>
<dbReference type="PIRSF" id="PIRSF020634">
    <property type="entry name" value="TerY_vWA"/>
    <property type="match status" value="1"/>
</dbReference>
<dbReference type="RefSeq" id="WP_039103541.1">
    <property type="nucleotide sequence ID" value="NZ_CAMKYH010000002.1"/>
</dbReference>
<reference evidence="2 3" key="1">
    <citation type="journal article" date="2014" name="Appl. Environ. Microbiol.">
        <title>Gut symbionts from distinct hosts exhibit genotoxic activity via divergent colibactin biosynthetic pathways.</title>
        <authorList>
            <person name="Engel P."/>
            <person name="Vizcaino M.I."/>
            <person name="Crawford J.M."/>
        </authorList>
    </citation>
    <scope>NUCLEOTIDE SEQUENCE [LARGE SCALE GENOMIC DNA]</scope>
    <source>
        <strain evidence="2 3">PEB0191</strain>
    </source>
</reference>
<proteinExistence type="predicted"/>
<accession>A0A0A7RZX9</accession>
<gene>
    <name evidence="2" type="ORF">FPB0191_00349</name>
</gene>
<sequence>MRRLPVYLVIDTSGSMRGESINAVNVGIQSMLNALRQDPYALESVYISIITFDNEAREIVPLTALEQFQFQDLSVPSSGATFTGASLECLINSINRDVKKSNSEQKGDWRPMVFLMTDGKPSDMFAYTEACKAIKNIAIASIVCCAIGKKADTEHLKLLSSQIVALETLDSNAFAGFFKWISVSVASGSSSSGINISSDDLPPPPPEIQLVL</sequence>